<dbReference type="Pfam" id="PF00440">
    <property type="entry name" value="TetR_N"/>
    <property type="match status" value="1"/>
</dbReference>
<evidence type="ECO:0000256" key="3">
    <source>
        <dbReference type="ARBA" id="ARBA00023163"/>
    </source>
</evidence>
<dbReference type="Gene3D" id="1.10.357.10">
    <property type="entry name" value="Tetracycline Repressor, domain 2"/>
    <property type="match status" value="1"/>
</dbReference>
<gene>
    <name evidence="7" type="ORF">FB460_1680</name>
</gene>
<evidence type="ECO:0000313" key="8">
    <source>
        <dbReference type="Proteomes" id="UP000316196"/>
    </source>
</evidence>
<proteinExistence type="predicted"/>
<dbReference type="InterPro" id="IPR050109">
    <property type="entry name" value="HTH-type_TetR-like_transc_reg"/>
</dbReference>
<dbReference type="Pfam" id="PF13305">
    <property type="entry name" value="TetR_C_33"/>
    <property type="match status" value="1"/>
</dbReference>
<evidence type="ECO:0000259" key="6">
    <source>
        <dbReference type="PROSITE" id="PS50977"/>
    </source>
</evidence>
<sequence length="239" mass="25889">MHSSCPHAFGRAGVNAVNNGSGREGSRQHPRTAPAPAQLHLDSLTVTTGYHHGRLRDEMIRIGLELAAEGGSDAVGIREITRRAGVSPAAAYRHFRDQQELREKVAREIDRMLSRDLEAAVSSTHGTARDKLLAAGNAYFDFAFANPQLFAHLNNGFSPAQDGSVFDAFVEVVHALGVEQLGHAPALERSRELSVALWSAGHGFCVLVTTGALKDLDDETKYHLREVTITNVVNGLDFT</sequence>
<dbReference type="InterPro" id="IPR036271">
    <property type="entry name" value="Tet_transcr_reg_TetR-rel_C_sf"/>
</dbReference>
<feature type="region of interest" description="Disordered" evidence="5">
    <location>
        <begin position="1"/>
        <end position="36"/>
    </location>
</feature>
<comment type="caution">
    <text evidence="7">The sequence shown here is derived from an EMBL/GenBank/DDBJ whole genome shotgun (WGS) entry which is preliminary data.</text>
</comment>
<dbReference type="InterPro" id="IPR001647">
    <property type="entry name" value="HTH_TetR"/>
</dbReference>
<dbReference type="GO" id="GO:0003700">
    <property type="term" value="F:DNA-binding transcription factor activity"/>
    <property type="evidence" value="ECO:0007669"/>
    <property type="project" value="TreeGrafter"/>
</dbReference>
<dbReference type="PANTHER" id="PTHR30055:SF220">
    <property type="entry name" value="TETR-FAMILY REGULATORY PROTEIN"/>
    <property type="match status" value="1"/>
</dbReference>
<reference evidence="7 8" key="1">
    <citation type="submission" date="2019-06" db="EMBL/GenBank/DDBJ databases">
        <title>Sequencing the genomes of 1000 actinobacteria strains.</title>
        <authorList>
            <person name="Klenk H.-P."/>
        </authorList>
    </citation>
    <scope>NUCLEOTIDE SEQUENCE [LARGE SCALE GENOMIC DNA]</scope>
    <source>
        <strain evidence="7 8">DSM 8251</strain>
    </source>
</reference>
<evidence type="ECO:0000313" key="7">
    <source>
        <dbReference type="EMBL" id="TQL57835.1"/>
    </source>
</evidence>
<dbReference type="PANTHER" id="PTHR30055">
    <property type="entry name" value="HTH-TYPE TRANSCRIPTIONAL REGULATOR RUTR"/>
    <property type="match status" value="1"/>
</dbReference>
<organism evidence="7 8">
    <name type="scientific">Propioniferax innocua</name>
    <dbReference type="NCBI Taxonomy" id="1753"/>
    <lineage>
        <taxon>Bacteria</taxon>
        <taxon>Bacillati</taxon>
        <taxon>Actinomycetota</taxon>
        <taxon>Actinomycetes</taxon>
        <taxon>Propionibacteriales</taxon>
        <taxon>Propionibacteriaceae</taxon>
        <taxon>Propioniferax</taxon>
    </lineage>
</organism>
<evidence type="ECO:0000256" key="1">
    <source>
        <dbReference type="ARBA" id="ARBA00023015"/>
    </source>
</evidence>
<dbReference type="SUPFAM" id="SSF46689">
    <property type="entry name" value="Homeodomain-like"/>
    <property type="match status" value="1"/>
</dbReference>
<evidence type="ECO:0000256" key="2">
    <source>
        <dbReference type="ARBA" id="ARBA00023125"/>
    </source>
</evidence>
<dbReference type="Proteomes" id="UP000316196">
    <property type="component" value="Unassembled WGS sequence"/>
</dbReference>
<protein>
    <submittedName>
        <fullName evidence="7">TetR family transcriptional regulator</fullName>
    </submittedName>
</protein>
<evidence type="ECO:0000256" key="5">
    <source>
        <dbReference type="SAM" id="MobiDB-lite"/>
    </source>
</evidence>
<evidence type="ECO:0000256" key="4">
    <source>
        <dbReference type="PROSITE-ProRule" id="PRU00335"/>
    </source>
</evidence>
<dbReference type="SUPFAM" id="SSF48498">
    <property type="entry name" value="Tetracyclin repressor-like, C-terminal domain"/>
    <property type="match status" value="1"/>
</dbReference>
<keyword evidence="2 4" id="KW-0238">DNA-binding</keyword>
<dbReference type="PROSITE" id="PS50977">
    <property type="entry name" value="HTH_TETR_2"/>
    <property type="match status" value="1"/>
</dbReference>
<feature type="DNA-binding region" description="H-T-H motif" evidence="4">
    <location>
        <begin position="76"/>
        <end position="95"/>
    </location>
</feature>
<name>A0A542ZBW1_9ACTN</name>
<keyword evidence="3" id="KW-0804">Transcription</keyword>
<dbReference type="GO" id="GO:0000976">
    <property type="term" value="F:transcription cis-regulatory region binding"/>
    <property type="evidence" value="ECO:0007669"/>
    <property type="project" value="TreeGrafter"/>
</dbReference>
<keyword evidence="8" id="KW-1185">Reference proteome</keyword>
<dbReference type="InterPro" id="IPR025996">
    <property type="entry name" value="MT1864/Rv1816-like_C"/>
</dbReference>
<dbReference type="OrthoDB" id="3173376at2"/>
<dbReference type="AlphaFoldDB" id="A0A542ZBW1"/>
<keyword evidence="1" id="KW-0805">Transcription regulation</keyword>
<accession>A0A542ZBW1</accession>
<feature type="domain" description="HTH tetR-type" evidence="6">
    <location>
        <begin position="53"/>
        <end position="113"/>
    </location>
</feature>
<dbReference type="EMBL" id="VFOR01000002">
    <property type="protein sequence ID" value="TQL57835.1"/>
    <property type="molecule type" value="Genomic_DNA"/>
</dbReference>
<dbReference type="InterPro" id="IPR009057">
    <property type="entry name" value="Homeodomain-like_sf"/>
</dbReference>